<evidence type="ECO:0000313" key="4">
    <source>
        <dbReference type="Proteomes" id="UP000789901"/>
    </source>
</evidence>
<dbReference type="SUPFAM" id="SSF54236">
    <property type="entry name" value="Ubiquitin-like"/>
    <property type="match status" value="1"/>
</dbReference>
<dbReference type="PANTHER" id="PTHR36649:SF28">
    <property type="entry name" value="UBIQUITIN-LIKE DOMAIN-CONTAINING PROTEIN"/>
    <property type="match status" value="1"/>
</dbReference>
<dbReference type="CDD" id="cd17039">
    <property type="entry name" value="Ubl_ubiquitin_like"/>
    <property type="match status" value="1"/>
</dbReference>
<comment type="caution">
    <text evidence="3">The sequence shown here is derived from an EMBL/GenBank/DDBJ whole genome shotgun (WGS) entry which is preliminary data.</text>
</comment>
<name>A0ABN7WAV1_GIGMA</name>
<dbReference type="InterPro" id="IPR000626">
    <property type="entry name" value="Ubiquitin-like_dom"/>
</dbReference>
<feature type="compositionally biased region" description="Acidic residues" evidence="1">
    <location>
        <begin position="7"/>
        <end position="22"/>
    </location>
</feature>
<dbReference type="Proteomes" id="UP000789901">
    <property type="component" value="Unassembled WGS sequence"/>
</dbReference>
<dbReference type="Pfam" id="PF00240">
    <property type="entry name" value="ubiquitin"/>
    <property type="match status" value="1"/>
</dbReference>
<gene>
    <name evidence="3" type="ORF">GMARGA_LOCUS28472</name>
</gene>
<dbReference type="Gene3D" id="3.90.175.10">
    <property type="entry name" value="Diphtheria Toxin, domain 1"/>
    <property type="match status" value="1"/>
</dbReference>
<dbReference type="PROSITE" id="PS50053">
    <property type="entry name" value="UBIQUITIN_2"/>
    <property type="match status" value="1"/>
</dbReference>
<evidence type="ECO:0000259" key="2">
    <source>
        <dbReference type="PROSITE" id="PS50053"/>
    </source>
</evidence>
<dbReference type="EMBL" id="CAJVQB010036482">
    <property type="protein sequence ID" value="CAG8824013.1"/>
    <property type="molecule type" value="Genomic_DNA"/>
</dbReference>
<proteinExistence type="predicted"/>
<protein>
    <submittedName>
        <fullName evidence="3">37528_t:CDS:1</fullName>
    </submittedName>
</protein>
<dbReference type="InterPro" id="IPR029071">
    <property type="entry name" value="Ubiquitin-like_domsf"/>
</dbReference>
<feature type="non-terminal residue" evidence="3">
    <location>
        <position position="332"/>
    </location>
</feature>
<reference evidence="3 4" key="1">
    <citation type="submission" date="2021-06" db="EMBL/GenBank/DDBJ databases">
        <authorList>
            <person name="Kallberg Y."/>
            <person name="Tangrot J."/>
            <person name="Rosling A."/>
        </authorList>
    </citation>
    <scope>NUCLEOTIDE SEQUENCE [LARGE SCALE GENOMIC DNA]</scope>
    <source>
        <strain evidence="3 4">120-4 pot B 10/14</strain>
    </source>
</reference>
<dbReference type="SMART" id="SM00213">
    <property type="entry name" value="UBQ"/>
    <property type="match status" value="1"/>
</dbReference>
<evidence type="ECO:0000313" key="3">
    <source>
        <dbReference type="EMBL" id="CAG8824013.1"/>
    </source>
</evidence>
<feature type="non-terminal residue" evidence="3">
    <location>
        <position position="1"/>
    </location>
</feature>
<evidence type="ECO:0000256" key="1">
    <source>
        <dbReference type="SAM" id="MobiDB-lite"/>
    </source>
</evidence>
<accession>A0ABN7WAV1</accession>
<feature type="region of interest" description="Disordered" evidence="1">
    <location>
        <begin position="1"/>
        <end position="55"/>
    </location>
</feature>
<dbReference type="PANTHER" id="PTHR36649">
    <property type="entry name" value="UBIQUITIN-LIKE DOMAIN-CONTAINING PROTEIN"/>
    <property type="match status" value="1"/>
</dbReference>
<sequence length="332" mass="38685">HEKIENDVENVEPPEHDAENDELYVVNEKIENDIENAEPVEHDTENDKYDAENDEPDVANEKKKMMLKITLESYKIKQNDTINIFHKNNVEKVTLAEYDDVEKIDDKQTIKPADKLHTKCYQNDTILGLKKKLQSMLGIDIKKISLSFSGKPLEDHRTLESYKIKQNNTIYVSRRIIGGALDYFVLTNDYLDPRYDNDFQIYVMDQLLNVEMNHTNHLTGGKELQSILKGTDKNSWPVSFHGTSKGAAENIVKYGFDLSKRKCFAYGKGIYSTPDIKEAEFYAKQFFHQNREYKVIFQNRVDPSDLRKANHDLYWITADDKNIRPYSICIKK</sequence>
<feature type="compositionally biased region" description="Basic and acidic residues" evidence="1">
    <location>
        <begin position="39"/>
        <end position="51"/>
    </location>
</feature>
<keyword evidence="4" id="KW-1185">Reference proteome</keyword>
<organism evidence="3 4">
    <name type="scientific">Gigaspora margarita</name>
    <dbReference type="NCBI Taxonomy" id="4874"/>
    <lineage>
        <taxon>Eukaryota</taxon>
        <taxon>Fungi</taxon>
        <taxon>Fungi incertae sedis</taxon>
        <taxon>Mucoromycota</taxon>
        <taxon>Glomeromycotina</taxon>
        <taxon>Glomeromycetes</taxon>
        <taxon>Diversisporales</taxon>
        <taxon>Gigasporaceae</taxon>
        <taxon>Gigaspora</taxon>
    </lineage>
</organism>
<dbReference type="Gene3D" id="3.10.20.90">
    <property type="entry name" value="Phosphatidylinositol 3-kinase Catalytic Subunit, Chain A, domain 1"/>
    <property type="match status" value="1"/>
</dbReference>
<dbReference type="SUPFAM" id="SSF56399">
    <property type="entry name" value="ADP-ribosylation"/>
    <property type="match status" value="1"/>
</dbReference>
<feature type="domain" description="Ubiquitin-like" evidence="2">
    <location>
        <begin position="123"/>
        <end position="179"/>
    </location>
</feature>